<accession>A0ABW1MU73</accession>
<organism evidence="2 3">
    <name type="scientific">Streptomyces ochraceiscleroticus</name>
    <dbReference type="NCBI Taxonomy" id="47761"/>
    <lineage>
        <taxon>Bacteria</taxon>
        <taxon>Bacillati</taxon>
        <taxon>Actinomycetota</taxon>
        <taxon>Actinomycetes</taxon>
        <taxon>Kitasatosporales</taxon>
        <taxon>Streptomycetaceae</taxon>
        <taxon>Streptomyces</taxon>
    </lineage>
</organism>
<feature type="transmembrane region" description="Helical" evidence="1">
    <location>
        <begin position="7"/>
        <end position="27"/>
    </location>
</feature>
<evidence type="ECO:0000313" key="2">
    <source>
        <dbReference type="EMBL" id="MFC6066614.1"/>
    </source>
</evidence>
<comment type="caution">
    <text evidence="2">The sequence shown here is derived from an EMBL/GenBank/DDBJ whole genome shotgun (WGS) entry which is preliminary data.</text>
</comment>
<keyword evidence="3" id="KW-1185">Reference proteome</keyword>
<name>A0ABW1MU73_9ACTN</name>
<keyword evidence="1" id="KW-0812">Transmembrane</keyword>
<feature type="transmembrane region" description="Helical" evidence="1">
    <location>
        <begin position="39"/>
        <end position="58"/>
    </location>
</feature>
<sequence length="77" mass="8709">MSGARKSLGIGLGLPVLAILVVMPLLADTDVYVFGIPLLWAWMFAWFPLTSLCLWVAWRIDEPRYRDEERSDEGAGR</sequence>
<dbReference type="RefSeq" id="WP_031066158.1">
    <property type="nucleotide sequence ID" value="NZ_JBHSPX010000008.1"/>
</dbReference>
<gene>
    <name evidence="2" type="ORF">ACFP4F_29290</name>
</gene>
<keyword evidence="1" id="KW-1133">Transmembrane helix</keyword>
<dbReference type="Pfam" id="PF11755">
    <property type="entry name" value="DUF3311"/>
    <property type="match status" value="1"/>
</dbReference>
<evidence type="ECO:0000313" key="3">
    <source>
        <dbReference type="Proteomes" id="UP001596139"/>
    </source>
</evidence>
<reference evidence="3" key="1">
    <citation type="journal article" date="2019" name="Int. J. Syst. Evol. Microbiol.">
        <title>The Global Catalogue of Microorganisms (GCM) 10K type strain sequencing project: providing services to taxonomists for standard genome sequencing and annotation.</title>
        <authorList>
            <consortium name="The Broad Institute Genomics Platform"/>
            <consortium name="The Broad Institute Genome Sequencing Center for Infectious Disease"/>
            <person name="Wu L."/>
            <person name="Ma J."/>
        </authorList>
    </citation>
    <scope>NUCLEOTIDE SEQUENCE [LARGE SCALE GENOMIC DNA]</scope>
    <source>
        <strain evidence="3">CGMCC 1.15180</strain>
    </source>
</reference>
<dbReference type="InterPro" id="IPR021741">
    <property type="entry name" value="DUF3311"/>
</dbReference>
<proteinExistence type="predicted"/>
<dbReference type="EMBL" id="JBHSPX010000008">
    <property type="protein sequence ID" value="MFC6066614.1"/>
    <property type="molecule type" value="Genomic_DNA"/>
</dbReference>
<evidence type="ECO:0000256" key="1">
    <source>
        <dbReference type="SAM" id="Phobius"/>
    </source>
</evidence>
<protein>
    <submittedName>
        <fullName evidence="2">DUF3311 domain-containing protein</fullName>
    </submittedName>
</protein>
<keyword evidence="1" id="KW-0472">Membrane</keyword>
<dbReference type="Proteomes" id="UP001596139">
    <property type="component" value="Unassembled WGS sequence"/>
</dbReference>